<sequence length="215" mass="23626">MRASIRNRIMTACCLLIGSSSVWASGADPLVTIQKKWAECQYQSKDEDQQIYCLENLVKLSESSLQHAPDRNDLKIWLAISKSSLAGADGGLGGLSLAKQAKALLEDVVKTAPETLDGSAYVTLGTLYYKVPGWPVGFGDDDKAEEMLKKALKYNPNGMDPNYFYGDFLAEDGRKAKAIEYLKRAEVAPPRATRPLADQGRMAEVHQRLKELGAQ</sequence>
<reference evidence="3" key="1">
    <citation type="submission" date="2016-11" db="EMBL/GenBank/DDBJ databases">
        <authorList>
            <person name="Varghese N."/>
            <person name="Submissions S."/>
        </authorList>
    </citation>
    <scope>NUCLEOTIDE SEQUENCE [LARGE SCALE GENOMIC DNA]</scope>
    <source>
        <strain evidence="3">DSM 21264</strain>
    </source>
</reference>
<accession>A0A1M4SQV7</accession>
<dbReference type="SUPFAM" id="SSF48452">
    <property type="entry name" value="TPR-like"/>
    <property type="match status" value="1"/>
</dbReference>
<feature type="chain" id="PRO_5012815744" evidence="1">
    <location>
        <begin position="25"/>
        <end position="215"/>
    </location>
</feature>
<feature type="signal peptide" evidence="1">
    <location>
        <begin position="1"/>
        <end position="24"/>
    </location>
</feature>
<protein>
    <submittedName>
        <fullName evidence="2">Uncharacterized protein</fullName>
    </submittedName>
</protein>
<gene>
    <name evidence="2" type="ORF">SAMN02745781_00132</name>
</gene>
<evidence type="ECO:0000313" key="3">
    <source>
        <dbReference type="Proteomes" id="UP000184159"/>
    </source>
</evidence>
<dbReference type="Proteomes" id="UP000184159">
    <property type="component" value="Unassembled WGS sequence"/>
</dbReference>
<dbReference type="EMBL" id="FQUH01000001">
    <property type="protein sequence ID" value="SHE34586.1"/>
    <property type="molecule type" value="Genomic_DNA"/>
</dbReference>
<proteinExistence type="predicted"/>
<keyword evidence="1" id="KW-0732">Signal</keyword>
<evidence type="ECO:0000313" key="2">
    <source>
        <dbReference type="EMBL" id="SHE34586.1"/>
    </source>
</evidence>
<dbReference type="AlphaFoldDB" id="A0A1M4SQV7"/>
<keyword evidence="3" id="KW-1185">Reference proteome</keyword>
<dbReference type="InterPro" id="IPR011990">
    <property type="entry name" value="TPR-like_helical_dom_sf"/>
</dbReference>
<dbReference type="Gene3D" id="1.25.40.10">
    <property type="entry name" value="Tetratricopeptide repeat domain"/>
    <property type="match status" value="1"/>
</dbReference>
<organism evidence="2 3">
    <name type="scientific">Vibrio gazogenes DSM 21264 = NBRC 103151</name>
    <dbReference type="NCBI Taxonomy" id="1123492"/>
    <lineage>
        <taxon>Bacteria</taxon>
        <taxon>Pseudomonadati</taxon>
        <taxon>Pseudomonadota</taxon>
        <taxon>Gammaproteobacteria</taxon>
        <taxon>Vibrionales</taxon>
        <taxon>Vibrionaceae</taxon>
        <taxon>Vibrio</taxon>
    </lineage>
</organism>
<dbReference type="RefSeq" id="WP_072954316.1">
    <property type="nucleotide sequence ID" value="NZ_FQUH01000001.1"/>
</dbReference>
<name>A0A1M4SQV7_VIBGA</name>
<evidence type="ECO:0000256" key="1">
    <source>
        <dbReference type="SAM" id="SignalP"/>
    </source>
</evidence>